<dbReference type="EMBL" id="JAINUF010000012">
    <property type="protein sequence ID" value="KAJ8346078.1"/>
    <property type="molecule type" value="Genomic_DNA"/>
</dbReference>
<accession>A0A9Q1INF4</accession>
<dbReference type="AlphaFoldDB" id="A0A9Q1INF4"/>
<protein>
    <submittedName>
        <fullName evidence="2">Uncharacterized protein</fullName>
    </submittedName>
</protein>
<reference evidence="2" key="1">
    <citation type="journal article" date="2023" name="Science">
        <title>Genome structures resolve the early diversification of teleost fishes.</title>
        <authorList>
            <person name="Parey E."/>
            <person name="Louis A."/>
            <person name="Montfort J."/>
            <person name="Bouchez O."/>
            <person name="Roques C."/>
            <person name="Iampietro C."/>
            <person name="Lluch J."/>
            <person name="Castinel A."/>
            <person name="Donnadieu C."/>
            <person name="Desvignes T."/>
            <person name="Floi Bucao C."/>
            <person name="Jouanno E."/>
            <person name="Wen M."/>
            <person name="Mejri S."/>
            <person name="Dirks R."/>
            <person name="Jansen H."/>
            <person name="Henkel C."/>
            <person name="Chen W.J."/>
            <person name="Zahm M."/>
            <person name="Cabau C."/>
            <person name="Klopp C."/>
            <person name="Thompson A.W."/>
            <person name="Robinson-Rechavi M."/>
            <person name="Braasch I."/>
            <person name="Lecointre G."/>
            <person name="Bobe J."/>
            <person name="Postlethwait J.H."/>
            <person name="Berthelot C."/>
            <person name="Roest Crollius H."/>
            <person name="Guiguen Y."/>
        </authorList>
    </citation>
    <scope>NUCLEOTIDE SEQUENCE</scope>
    <source>
        <strain evidence="2">WJC10195</strain>
    </source>
</reference>
<feature type="region of interest" description="Disordered" evidence="1">
    <location>
        <begin position="140"/>
        <end position="181"/>
    </location>
</feature>
<evidence type="ECO:0000256" key="1">
    <source>
        <dbReference type="SAM" id="MobiDB-lite"/>
    </source>
</evidence>
<proteinExistence type="predicted"/>
<comment type="caution">
    <text evidence="2">The sequence shown here is derived from an EMBL/GenBank/DDBJ whole genome shotgun (WGS) entry which is preliminary data.</text>
</comment>
<gene>
    <name evidence="2" type="ORF">SKAU_G00302710</name>
</gene>
<feature type="region of interest" description="Disordered" evidence="1">
    <location>
        <begin position="1"/>
        <end position="29"/>
    </location>
</feature>
<keyword evidence="3" id="KW-1185">Reference proteome</keyword>
<dbReference type="Proteomes" id="UP001152622">
    <property type="component" value="Chromosome 12"/>
</dbReference>
<evidence type="ECO:0000313" key="2">
    <source>
        <dbReference type="EMBL" id="KAJ8346078.1"/>
    </source>
</evidence>
<organism evidence="2 3">
    <name type="scientific">Synaphobranchus kaupii</name>
    <name type="common">Kaup's arrowtooth eel</name>
    <dbReference type="NCBI Taxonomy" id="118154"/>
    <lineage>
        <taxon>Eukaryota</taxon>
        <taxon>Metazoa</taxon>
        <taxon>Chordata</taxon>
        <taxon>Craniata</taxon>
        <taxon>Vertebrata</taxon>
        <taxon>Euteleostomi</taxon>
        <taxon>Actinopterygii</taxon>
        <taxon>Neopterygii</taxon>
        <taxon>Teleostei</taxon>
        <taxon>Anguilliformes</taxon>
        <taxon>Synaphobranchidae</taxon>
        <taxon>Synaphobranchus</taxon>
    </lineage>
</organism>
<evidence type="ECO:0000313" key="3">
    <source>
        <dbReference type="Proteomes" id="UP001152622"/>
    </source>
</evidence>
<sequence>MDEPKGSAFSGARQELQAPRVVSGLVDPDKERCVGDDRHRLKEIPKTQASGQTKIFHQGQFTPWIEGKELNSTAAVNGVCSGPNRSHRAVTGVRGQARRSLPNEQQLCFHRDTGGAGFLLYSPSKNHLFLPDLHVSHHPNGEAKSSVLRSEKASPAYGHSSAKPPSRQASRPCSARESGCSHVERQHVRGVLVSRSRWVPLKEAPPPGAVLTGPGLEAEPWKSSRLGLFHRQNFWRCPGDRQ</sequence>
<name>A0A9Q1INF4_SYNKA</name>